<comment type="caution">
    <text evidence="2">The sequence shown here is derived from an EMBL/GenBank/DDBJ whole genome shotgun (WGS) entry which is preliminary data.</text>
</comment>
<name>A0A8H7XQ56_PSICU</name>
<feature type="compositionally biased region" description="Polar residues" evidence="1">
    <location>
        <begin position="78"/>
        <end position="87"/>
    </location>
</feature>
<feature type="compositionally biased region" description="Polar residues" evidence="1">
    <location>
        <begin position="1"/>
        <end position="11"/>
    </location>
</feature>
<feature type="region of interest" description="Disordered" evidence="1">
    <location>
        <begin position="1"/>
        <end position="99"/>
    </location>
</feature>
<dbReference type="AlphaFoldDB" id="A0A8H7XQ56"/>
<accession>A0A8H7XQ56</accession>
<sequence>MPTQANPNSSDHGQHTMYAIDPNNFPEILPPSATNASDEESSGSDESSDDVLESNDSPDDGLGHNKSSSNGLGDDESSNNGSKSANEPTIPLNDKGKGKQKVNLAVNDNSFVPPPDFDSNSERDLSSPIEEVQTHLAVNDSSFVPPPPPLGNEDAQSIVEMQTSRCLAQLLAPKPSATISSAIVVEFSSTKLHINVPTAEETPIVLAITPIISYTSVVDSIILESRPMNYTEQQLHQSHYKIKHTKLEDNSYLNKATTLKNLTLNQLQTQILHSNALSKIDDGIAIVENDLESLIKYNPA</sequence>
<organism evidence="2">
    <name type="scientific">Psilocybe cubensis</name>
    <name type="common">Psychedelic mushroom</name>
    <name type="synonym">Stropharia cubensis</name>
    <dbReference type="NCBI Taxonomy" id="181762"/>
    <lineage>
        <taxon>Eukaryota</taxon>
        <taxon>Fungi</taxon>
        <taxon>Dikarya</taxon>
        <taxon>Basidiomycota</taxon>
        <taxon>Agaricomycotina</taxon>
        <taxon>Agaricomycetes</taxon>
        <taxon>Agaricomycetidae</taxon>
        <taxon>Agaricales</taxon>
        <taxon>Agaricineae</taxon>
        <taxon>Strophariaceae</taxon>
        <taxon>Psilocybe</taxon>
    </lineage>
</organism>
<feature type="compositionally biased region" description="Acidic residues" evidence="1">
    <location>
        <begin position="37"/>
        <end position="59"/>
    </location>
</feature>
<gene>
    <name evidence="2" type="ORF">JR316_011208</name>
</gene>
<dbReference type="EMBL" id="JAFIQS010000013">
    <property type="protein sequence ID" value="KAG5164011.1"/>
    <property type="molecule type" value="Genomic_DNA"/>
</dbReference>
<feature type="region of interest" description="Disordered" evidence="1">
    <location>
        <begin position="107"/>
        <end position="126"/>
    </location>
</feature>
<proteinExistence type="predicted"/>
<evidence type="ECO:0000313" key="2">
    <source>
        <dbReference type="EMBL" id="KAG5164011.1"/>
    </source>
</evidence>
<evidence type="ECO:0000256" key="1">
    <source>
        <dbReference type="SAM" id="MobiDB-lite"/>
    </source>
</evidence>
<reference evidence="2" key="1">
    <citation type="submission" date="2021-02" db="EMBL/GenBank/DDBJ databases">
        <title>Psilocybe cubensis genome.</title>
        <authorList>
            <person name="Mckernan K.J."/>
            <person name="Crawford S."/>
            <person name="Trippe A."/>
            <person name="Kane L.T."/>
            <person name="Mclaughlin S."/>
        </authorList>
    </citation>
    <scope>NUCLEOTIDE SEQUENCE [LARGE SCALE GENOMIC DNA]</scope>
    <source>
        <strain evidence="2">MGC-MH-2018</strain>
    </source>
</reference>
<protein>
    <submittedName>
        <fullName evidence="2">Uncharacterized protein</fullName>
    </submittedName>
</protein>